<dbReference type="EMBL" id="JADEYR010000014">
    <property type="protein sequence ID" value="MBE9404767.1"/>
    <property type="molecule type" value="Genomic_DNA"/>
</dbReference>
<dbReference type="GO" id="GO:0004386">
    <property type="term" value="F:helicase activity"/>
    <property type="evidence" value="ECO:0007669"/>
    <property type="project" value="UniProtKB-KW"/>
</dbReference>
<organism evidence="2 3">
    <name type="scientific">Brachybacterium epidermidis</name>
    <dbReference type="NCBI Taxonomy" id="2781983"/>
    <lineage>
        <taxon>Bacteria</taxon>
        <taxon>Bacillati</taxon>
        <taxon>Actinomycetota</taxon>
        <taxon>Actinomycetes</taxon>
        <taxon>Micrococcales</taxon>
        <taxon>Dermabacteraceae</taxon>
        <taxon>Brachybacterium</taxon>
    </lineage>
</organism>
<dbReference type="Gene3D" id="1.10.10.10">
    <property type="entry name" value="Winged helix-like DNA-binding domain superfamily/Winged helix DNA-binding domain"/>
    <property type="match status" value="1"/>
</dbReference>
<sequence length="720" mass="76442">MTAVIRSLADSLRRFGDDRLEALLVARPDLASPLPKGIGPLAARAAGAGSARRALSALTLPELHLVEALAVLPDGASPRELAAAVSSDPATISTAVERLETLAVVWGEDELHLIRPLREGLRTPAGLAAPEAGDPTPQEAERIVEAARGQHDGVLDTLAWGPSTVQGNGHLARQLLEARIVRREEDGTLRLPRSIHLALRKGRVRRIHTALRPGPQGPPLHERIPGSRTAQAVERAFEALRLVGTVRGFDEDPPGVLRRGGIPQRDLNRLAERAGSDLLTYATVLQTAWQVGLIGHDGQEWHPTRDWDAHRERSAESRWAELALGWARGHHLAAVVGTPDSSGTARPLLSDLTRRDGVRTRRGSLLRALRTSPGISATPESLQASLAWAFPLVPASVIAEETAAMLREGEALGLVDAGALTVLGGQLVLALDEDVMQADRRLTEALEVSAPPPVSEVLVDADLTVVIPGRPSEQLMPLLDWTEVVSRGGAVTLRLSASSIRRALGVGGDPELLLDLLREHSRAPLPQAVEYLVRDEQRRHGRVQVSRAATVLQAEAEVLDLLQAAAEATALNLRRLAPTVAVTMSDPGFALQCARRAGLSPQAVGADGRPADAQLSHSLAGGPLAADLVTVDGPELRLPPAEAVARIREAEAGGADLSVTDRLLEAIAQGTSLALGIVDGRGGVVVKQAQPISLEGGRLRAREAGRDEEFTVLVHRVTLG</sequence>
<protein>
    <submittedName>
        <fullName evidence="2">Helicase-associated domain-containing protein</fullName>
    </submittedName>
</protein>
<accession>A0ABR9W2V2</accession>
<evidence type="ECO:0000313" key="3">
    <source>
        <dbReference type="Proteomes" id="UP000644727"/>
    </source>
</evidence>
<dbReference type="Pfam" id="PF13625">
    <property type="entry name" value="Helicase_C_3"/>
    <property type="match status" value="1"/>
</dbReference>
<proteinExistence type="predicted"/>
<keyword evidence="3" id="KW-1185">Reference proteome</keyword>
<dbReference type="InterPro" id="IPR036388">
    <property type="entry name" value="WH-like_DNA-bd_sf"/>
</dbReference>
<dbReference type="RefSeq" id="WP_193866510.1">
    <property type="nucleotide sequence ID" value="NZ_JADEYR010000014.1"/>
</dbReference>
<keyword evidence="2" id="KW-0378">Hydrolase</keyword>
<feature type="domain" description="Helicase XPB/Ssl2 N-terminal" evidence="1">
    <location>
        <begin position="457"/>
        <end position="577"/>
    </location>
</feature>
<keyword evidence="2" id="KW-0547">Nucleotide-binding</keyword>
<gene>
    <name evidence="2" type="ORF">IOE58_11440</name>
</gene>
<evidence type="ECO:0000259" key="1">
    <source>
        <dbReference type="Pfam" id="PF13625"/>
    </source>
</evidence>
<reference evidence="2 3" key="1">
    <citation type="submission" date="2020-10" db="EMBL/GenBank/DDBJ databases">
        <title>Draft genome and description of Brachybacterium epidermidis sp nov.</title>
        <authorList>
            <person name="Boxberger M."/>
            <person name="La Scola B."/>
        </authorList>
    </citation>
    <scope>NUCLEOTIDE SEQUENCE [LARGE SCALE GENOMIC DNA]</scope>
    <source>
        <strain evidence="2 3">Marseille-Q2903</strain>
    </source>
</reference>
<keyword evidence="2" id="KW-0067">ATP-binding</keyword>
<keyword evidence="2" id="KW-0347">Helicase</keyword>
<evidence type="ECO:0000313" key="2">
    <source>
        <dbReference type="EMBL" id="MBE9404767.1"/>
    </source>
</evidence>
<comment type="caution">
    <text evidence="2">The sequence shown here is derived from an EMBL/GenBank/DDBJ whole genome shotgun (WGS) entry which is preliminary data.</text>
</comment>
<dbReference type="InterPro" id="IPR032830">
    <property type="entry name" value="XPB/Ssl2_N"/>
</dbReference>
<dbReference type="Proteomes" id="UP000644727">
    <property type="component" value="Unassembled WGS sequence"/>
</dbReference>
<name>A0ABR9W2V2_9MICO</name>